<keyword evidence="1" id="KW-0472">Membrane</keyword>
<name>A0A420AQZ0_SPHD1</name>
<organism evidence="2 3">
    <name type="scientific">Sphingobacterium detergens</name>
    <dbReference type="NCBI Taxonomy" id="1145106"/>
    <lineage>
        <taxon>Bacteria</taxon>
        <taxon>Pseudomonadati</taxon>
        <taxon>Bacteroidota</taxon>
        <taxon>Sphingobacteriia</taxon>
        <taxon>Sphingobacteriales</taxon>
        <taxon>Sphingobacteriaceae</taxon>
        <taxon>Sphingobacterium</taxon>
    </lineage>
</organism>
<comment type="caution">
    <text evidence="2">The sequence shown here is derived from an EMBL/GenBank/DDBJ whole genome shotgun (WGS) entry which is preliminary data.</text>
</comment>
<reference evidence="2 3" key="1">
    <citation type="submission" date="2018-09" db="EMBL/GenBank/DDBJ databases">
        <title>Genomic Encyclopedia of Type Strains, Phase III (KMG-III): the genomes of soil and plant-associated and newly described type strains.</title>
        <authorList>
            <person name="Whitman W."/>
        </authorList>
    </citation>
    <scope>NUCLEOTIDE SEQUENCE [LARGE SCALE GENOMIC DNA]</scope>
    <source>
        <strain evidence="2 3">CECT 7938</strain>
    </source>
</reference>
<dbReference type="Proteomes" id="UP000286246">
    <property type="component" value="Unassembled WGS sequence"/>
</dbReference>
<evidence type="ECO:0000256" key="1">
    <source>
        <dbReference type="SAM" id="Phobius"/>
    </source>
</evidence>
<feature type="transmembrane region" description="Helical" evidence="1">
    <location>
        <begin position="31"/>
        <end position="52"/>
    </location>
</feature>
<protein>
    <submittedName>
        <fullName evidence="2">Uncharacterized protein</fullName>
    </submittedName>
</protein>
<evidence type="ECO:0000313" key="3">
    <source>
        <dbReference type="Proteomes" id="UP000286246"/>
    </source>
</evidence>
<accession>A0A420AQZ0</accession>
<evidence type="ECO:0000313" key="2">
    <source>
        <dbReference type="EMBL" id="RKE46866.1"/>
    </source>
</evidence>
<dbReference type="EMBL" id="RAPY01000004">
    <property type="protein sequence ID" value="RKE46866.1"/>
    <property type="molecule type" value="Genomic_DNA"/>
</dbReference>
<keyword evidence="1" id="KW-0812">Transmembrane</keyword>
<gene>
    <name evidence="2" type="ORF">DFQ12_4022</name>
</gene>
<keyword evidence="3" id="KW-1185">Reference proteome</keyword>
<sequence>MIANLKKQVTNINCLKELVLKMRYLLKNRDMRIIILTLIISTFALTSCSGNLDFGYNEKIAGLFYSCKEKLDESYNKLLEGEYDADKTDELSYEMKLKEVQALSSYIKGIKSEVNALKPSEAAKSFHLTTIAYMTRITDGYGTLLVKYVDEQKKGARQALLRDITDEKAKIAVLADTCLEKQVEFLNKVGIKVATAQ</sequence>
<proteinExistence type="predicted"/>
<dbReference type="AlphaFoldDB" id="A0A420AQZ0"/>
<keyword evidence="1" id="KW-1133">Transmembrane helix</keyword>